<dbReference type="Proteomes" id="UP000006637">
    <property type="component" value="Chromosome"/>
</dbReference>
<dbReference type="eggNOG" id="COG3485">
    <property type="taxonomic scope" value="Bacteria"/>
</dbReference>
<dbReference type="SUPFAM" id="SSF49482">
    <property type="entry name" value="Aromatic compound dioxygenase"/>
    <property type="match status" value="1"/>
</dbReference>
<accession>Q1AVN6</accession>
<dbReference type="InterPro" id="IPR012786">
    <property type="entry name" value="Protocat_dOase_a"/>
</dbReference>
<dbReference type="KEGG" id="rxy:Rxyl_1580"/>
<dbReference type="InterPro" id="IPR000627">
    <property type="entry name" value="Intradiol_dOase_C"/>
</dbReference>
<comment type="similarity">
    <text evidence="1">Belongs to the intradiol ring-cleavage dioxygenase family.</text>
</comment>
<reference evidence="5 6" key="1">
    <citation type="submission" date="2006-06" db="EMBL/GenBank/DDBJ databases">
        <title>Complete sequence of Rubrobacter xylanophilus DSM 9941.</title>
        <authorList>
            <consortium name="US DOE Joint Genome Institute"/>
            <person name="Copeland A."/>
            <person name="Lucas S."/>
            <person name="Lapidus A."/>
            <person name="Barry K."/>
            <person name="Detter J.C."/>
            <person name="Glavina del Rio T."/>
            <person name="Hammon N."/>
            <person name="Israni S."/>
            <person name="Dalin E."/>
            <person name="Tice H."/>
            <person name="Pitluck S."/>
            <person name="Munk A.C."/>
            <person name="Brettin T."/>
            <person name="Bruce D."/>
            <person name="Han C."/>
            <person name="Tapia R."/>
            <person name="Gilna P."/>
            <person name="Schmutz J."/>
            <person name="Larimer F."/>
            <person name="Land M."/>
            <person name="Hauser L."/>
            <person name="Kyrpides N."/>
            <person name="Lykidis A."/>
            <person name="da Costa M.S."/>
            <person name="Rainey F.A."/>
            <person name="Empadinhas N."/>
            <person name="Jolivet E."/>
            <person name="Battista J.R."/>
            <person name="Richardson P."/>
        </authorList>
    </citation>
    <scope>NUCLEOTIDE SEQUENCE [LARGE SCALE GENOMIC DNA]</scope>
    <source>
        <strain evidence="6">DSM 9941 / NBRC 16129 / PRD-1</strain>
    </source>
</reference>
<dbReference type="PANTHER" id="PTHR33711">
    <property type="entry name" value="DIOXYGENASE, PUTATIVE (AFU_ORTHOLOGUE AFUA_2G02910)-RELATED"/>
    <property type="match status" value="1"/>
</dbReference>
<dbReference type="AlphaFoldDB" id="Q1AVN6"/>
<dbReference type="CDD" id="cd03463">
    <property type="entry name" value="3_4-PCD_alpha"/>
    <property type="match status" value="1"/>
</dbReference>
<evidence type="ECO:0000313" key="6">
    <source>
        <dbReference type="Proteomes" id="UP000006637"/>
    </source>
</evidence>
<dbReference type="HOGENOM" id="CLU_027719_7_1_11"/>
<keyword evidence="2 5" id="KW-0223">Dioxygenase</keyword>
<evidence type="ECO:0000313" key="5">
    <source>
        <dbReference type="EMBL" id="ABG04542.1"/>
    </source>
</evidence>
<dbReference type="NCBIfam" id="TIGR02423">
    <property type="entry name" value="protocat_alph"/>
    <property type="match status" value="1"/>
</dbReference>
<evidence type="ECO:0000256" key="2">
    <source>
        <dbReference type="ARBA" id="ARBA00022964"/>
    </source>
</evidence>
<dbReference type="GO" id="GO:0008199">
    <property type="term" value="F:ferric iron binding"/>
    <property type="evidence" value="ECO:0007669"/>
    <property type="project" value="InterPro"/>
</dbReference>
<dbReference type="OrthoDB" id="4417174at2"/>
<dbReference type="RefSeq" id="WP_011564559.1">
    <property type="nucleotide sequence ID" value="NC_008148.1"/>
</dbReference>
<feature type="domain" description="Intradiol ring-cleavage dioxygenases" evidence="4">
    <location>
        <begin position="43"/>
        <end position="71"/>
    </location>
</feature>
<dbReference type="PANTHER" id="PTHR33711:SF9">
    <property type="entry name" value="PROTOCATECHUATE 3,4-DIOXYGENASE ALPHA CHAIN"/>
    <property type="match status" value="1"/>
</dbReference>
<dbReference type="EMBL" id="CP000386">
    <property type="protein sequence ID" value="ABG04542.1"/>
    <property type="molecule type" value="Genomic_DNA"/>
</dbReference>
<protein>
    <submittedName>
        <fullName evidence="5">Protocatechuate 3,4-dioxygenase, alpha subunit</fullName>
    </submittedName>
</protein>
<gene>
    <name evidence="5" type="ordered locus">Rxyl_1580</name>
</gene>
<keyword evidence="3" id="KW-0560">Oxidoreductase</keyword>
<dbReference type="InterPro" id="IPR015889">
    <property type="entry name" value="Intradiol_dOase_core"/>
</dbReference>
<dbReference type="STRING" id="266117.Rxyl_1580"/>
<keyword evidence="6" id="KW-1185">Reference proteome</keyword>
<organism evidence="5 6">
    <name type="scientific">Rubrobacter xylanophilus (strain DSM 9941 / JCM 11954 / NBRC 16129 / PRD-1)</name>
    <dbReference type="NCBI Taxonomy" id="266117"/>
    <lineage>
        <taxon>Bacteria</taxon>
        <taxon>Bacillati</taxon>
        <taxon>Actinomycetota</taxon>
        <taxon>Rubrobacteria</taxon>
        <taxon>Rubrobacterales</taxon>
        <taxon>Rubrobacteraceae</taxon>
        <taxon>Rubrobacter</taxon>
    </lineage>
</organism>
<proteinExistence type="inferred from homology"/>
<dbReference type="Pfam" id="PF00775">
    <property type="entry name" value="Dioxygenase_C"/>
    <property type="match status" value="1"/>
</dbReference>
<dbReference type="GO" id="GO:0018578">
    <property type="term" value="F:protocatechuate 3,4-dioxygenase activity"/>
    <property type="evidence" value="ECO:0007669"/>
    <property type="project" value="InterPro"/>
</dbReference>
<evidence type="ECO:0000259" key="4">
    <source>
        <dbReference type="PROSITE" id="PS00083"/>
    </source>
</evidence>
<evidence type="ECO:0000256" key="1">
    <source>
        <dbReference type="ARBA" id="ARBA00007825"/>
    </source>
</evidence>
<sequence length="196" mass="21789">MGRQREELRLTPSQTVGPYLSLGLLREDWTHLVPPDHPRAIRIEGTLYDGAGEPVTDGLVEIWQAAPSGRYDHPADDREELPLEEGFHGFGRSGTEDGGRFSFVTLKPGPVPGPDGATQAPHIMVAVFARGLLKQLITRIYFEDEPEANAEDPVLRSIGDERLRKTLIAGREGESRYRFDIRLQGEGQTAFFKLSP</sequence>
<evidence type="ECO:0000256" key="3">
    <source>
        <dbReference type="ARBA" id="ARBA00023002"/>
    </source>
</evidence>
<dbReference type="PROSITE" id="PS00083">
    <property type="entry name" value="INTRADIOL_DIOXYGENAS"/>
    <property type="match status" value="1"/>
</dbReference>
<name>Q1AVN6_RUBXD</name>
<dbReference type="Gene3D" id="2.60.130.10">
    <property type="entry name" value="Aromatic compound dioxygenase"/>
    <property type="match status" value="1"/>
</dbReference>
<dbReference type="InterPro" id="IPR050770">
    <property type="entry name" value="Intradiol_RC_Dioxygenase"/>
</dbReference>
<dbReference type="PhylomeDB" id="Q1AVN6"/>